<feature type="region of interest" description="Disordered" evidence="1">
    <location>
        <begin position="955"/>
        <end position="983"/>
    </location>
</feature>
<dbReference type="PANTHER" id="PTHR28051:SF1">
    <property type="entry name" value="PROTEIN MTL1-RELATED"/>
    <property type="match status" value="1"/>
</dbReference>
<keyword evidence="4" id="KW-1185">Reference proteome</keyword>
<dbReference type="STRING" id="27349.A0A0L6U7N4"/>
<feature type="region of interest" description="Disordered" evidence="1">
    <location>
        <begin position="1018"/>
        <end position="1037"/>
    </location>
</feature>
<protein>
    <recommendedName>
        <fullName evidence="2">Nitrogen regulatory protein areA GATA-like domain-containing protein</fullName>
    </recommendedName>
</protein>
<feature type="compositionally biased region" description="Polar residues" evidence="1">
    <location>
        <begin position="1107"/>
        <end position="1119"/>
    </location>
</feature>
<feature type="compositionally biased region" description="Low complexity" evidence="1">
    <location>
        <begin position="721"/>
        <end position="734"/>
    </location>
</feature>
<feature type="compositionally biased region" description="Low complexity" evidence="1">
    <location>
        <begin position="665"/>
        <end position="685"/>
    </location>
</feature>
<dbReference type="InterPro" id="IPR052292">
    <property type="entry name" value="Glucose_repression_reg"/>
</dbReference>
<feature type="compositionally biased region" description="Polar residues" evidence="1">
    <location>
        <begin position="838"/>
        <end position="860"/>
    </location>
</feature>
<dbReference type="AlphaFoldDB" id="A0A0L6U7N4"/>
<dbReference type="GO" id="GO:0042149">
    <property type="term" value="P:cellular response to glucose starvation"/>
    <property type="evidence" value="ECO:0007669"/>
    <property type="project" value="TreeGrafter"/>
</dbReference>
<dbReference type="GO" id="GO:0005773">
    <property type="term" value="C:vacuole"/>
    <property type="evidence" value="ECO:0007669"/>
    <property type="project" value="GOC"/>
</dbReference>
<dbReference type="OrthoDB" id="5563539at2759"/>
<dbReference type="PANTHER" id="PTHR28051">
    <property type="entry name" value="PROTEIN MTL1-RELATED"/>
    <property type="match status" value="1"/>
</dbReference>
<dbReference type="VEuPathDB" id="FungiDB:VP01_906g3"/>
<feature type="region of interest" description="Disordered" evidence="1">
    <location>
        <begin position="1070"/>
        <end position="1129"/>
    </location>
</feature>
<feature type="compositionally biased region" description="Basic and acidic residues" evidence="1">
    <location>
        <begin position="223"/>
        <end position="233"/>
    </location>
</feature>
<feature type="region of interest" description="Disordered" evidence="1">
    <location>
        <begin position="253"/>
        <end position="300"/>
    </location>
</feature>
<proteinExistence type="predicted"/>
<feature type="region of interest" description="Disordered" evidence="1">
    <location>
        <begin position="146"/>
        <end position="241"/>
    </location>
</feature>
<feature type="compositionally biased region" description="Low complexity" evidence="1">
    <location>
        <begin position="178"/>
        <end position="193"/>
    </location>
</feature>
<feature type="domain" description="Nitrogen regulatory protein areA GATA-like" evidence="2">
    <location>
        <begin position="85"/>
        <end position="112"/>
    </location>
</feature>
<evidence type="ECO:0000259" key="2">
    <source>
        <dbReference type="Pfam" id="PF08550"/>
    </source>
</evidence>
<feature type="compositionally biased region" description="Low complexity" evidence="1">
    <location>
        <begin position="968"/>
        <end position="979"/>
    </location>
</feature>
<feature type="compositionally biased region" description="Polar residues" evidence="1">
    <location>
        <begin position="895"/>
        <end position="907"/>
    </location>
</feature>
<dbReference type="EMBL" id="LAVV01014682">
    <property type="protein sequence ID" value="KNZ44533.1"/>
    <property type="molecule type" value="Genomic_DNA"/>
</dbReference>
<evidence type="ECO:0000256" key="1">
    <source>
        <dbReference type="SAM" id="MobiDB-lite"/>
    </source>
</evidence>
<feature type="compositionally biased region" description="Polar residues" evidence="1">
    <location>
        <begin position="914"/>
        <end position="923"/>
    </location>
</feature>
<feature type="compositionally biased region" description="Low complexity" evidence="1">
    <location>
        <begin position="771"/>
        <end position="783"/>
    </location>
</feature>
<name>A0A0L6U7N4_9BASI</name>
<organism evidence="3 4">
    <name type="scientific">Puccinia sorghi</name>
    <dbReference type="NCBI Taxonomy" id="27349"/>
    <lineage>
        <taxon>Eukaryota</taxon>
        <taxon>Fungi</taxon>
        <taxon>Dikarya</taxon>
        <taxon>Basidiomycota</taxon>
        <taxon>Pucciniomycotina</taxon>
        <taxon>Pucciniomycetes</taxon>
        <taxon>Pucciniales</taxon>
        <taxon>Pucciniaceae</taxon>
        <taxon>Puccinia</taxon>
    </lineage>
</organism>
<accession>A0A0L6U7N4</accession>
<feature type="compositionally biased region" description="Polar residues" evidence="1">
    <location>
        <begin position="254"/>
        <end position="277"/>
    </location>
</feature>
<feature type="region of interest" description="Disordered" evidence="1">
    <location>
        <begin position="1"/>
        <end position="31"/>
    </location>
</feature>
<feature type="region of interest" description="Disordered" evidence="1">
    <location>
        <begin position="770"/>
        <end position="797"/>
    </location>
</feature>
<feature type="region of interest" description="Disordered" evidence="1">
    <location>
        <begin position="838"/>
        <end position="864"/>
    </location>
</feature>
<feature type="compositionally biased region" description="Polar residues" evidence="1">
    <location>
        <begin position="686"/>
        <end position="710"/>
    </location>
</feature>
<dbReference type="GO" id="GO:0007039">
    <property type="term" value="P:protein catabolic process in the vacuole"/>
    <property type="evidence" value="ECO:0007669"/>
    <property type="project" value="TreeGrafter"/>
</dbReference>
<evidence type="ECO:0000313" key="4">
    <source>
        <dbReference type="Proteomes" id="UP000037035"/>
    </source>
</evidence>
<comment type="caution">
    <text evidence="3">The sequence shown here is derived from an EMBL/GenBank/DDBJ whole genome shotgun (WGS) entry which is preliminary data.</text>
</comment>
<evidence type="ECO:0000313" key="3">
    <source>
        <dbReference type="EMBL" id="KNZ44533.1"/>
    </source>
</evidence>
<dbReference type="Pfam" id="PF08550">
    <property type="entry name" value="GATA_AreA"/>
    <property type="match status" value="1"/>
</dbReference>
<sequence>MATVASTPSINVSPPNNPVPQSTSSSSSTLVPQYPYNVSMPSFAGALLPYERSPMPDDNDVQTRLPSRCVDYLSHNWDESDVWTSWKAMTRHKNEMANGVRLENASWRTWAKQRSNLKTISPETLNWLKDSDVTWLYGPLHTAVDPVPPARISSTQDRFNLDGQPQSTDSHPPSTVHSRPGSSASTRSSKTPGKPILKHRSLSEILGVGLSRTGESASEDGSEDGKIRPDQAQRARVSIAHASSDSTLVKLGNASATRGSSPTIINGYESSDVNTSGDDSDVARRASAMRGHSGSDDVKPKKHISFSHRVEQCIAVDSEEERTSYVNKNQLCPTTRAGPAVIGSNVLDDDDDDDDEDDLLTFRSSAPRQAGLHAVSQRYTLSSTGATLIEPYGPSAGTSILLPSSSASEPFTIARMAPTTLKSSEVLPAPSPVVVYDRDLPSGLNSHSSSYARPTYTVTATPSAQIGMDYTTQTPIPQASSNATPVYSHQTSSSYSSRTYGPVAVSKVLSPPVTSPSADHLTAAPIPYGTSSSMNHWSVSTPDDEDTEEFTAMGFDYFSGPDLGLGDEYDMSRLPSQHLASFQPGFNSSDVNAKPGSNEGERATWYVDARKVGSPNSTLLRSILKTHVISPSAGSPVGSPGKFAGQDAILVPQVKSNHKTNAAHSSSSSSLSSSPFSPRNDSSSSLATLPNENAVHNTETFTLPTLSDCPQNDPDRHSRGRSSSRGSSASGFERSSIDKRPSSYSPTHSPPLHSAGTSTISVTSNYINSVGGSSRSSTRPGGPFVRAHSYDVGRPLNSKSSLVHAPIGEEDESDDSRFPTNTPTALAKSLNNISLQSSEPSITSLPANCTHGTPPQLSSHEGTRSFKSIALSPRQSPCHITEPKLATAQLNGSVVVPNSESSDSPGSNALGRPCNSSNATHESIASGSPTLYSLLSKQGNSASWWSDERLGNSQVARSSSERKLTRPSLQSSNSDSSTSTFIGRTSFSQSDRKFLGASRAGGSVDEIRCSSGDEFGFGNYYGGPSPEDEDLHRDESDNSGVISRAADIVETAKVIVGALWNVGSRSIWGAADSENSPTEFGNGADGKSRAQLRRASTGGFDNRSDDGQSTSFQQHSTILDKQPSHDHQT</sequence>
<gene>
    <name evidence="3" type="ORF">VP01_906g3</name>
</gene>
<feature type="region of interest" description="Disordered" evidence="1">
    <location>
        <begin position="656"/>
        <end position="758"/>
    </location>
</feature>
<reference evidence="3 4" key="1">
    <citation type="submission" date="2015-08" db="EMBL/GenBank/DDBJ databases">
        <title>Next Generation Sequencing and Analysis of the Genome of Puccinia sorghi L Schw, the Causal Agent of Maize Common Rust.</title>
        <authorList>
            <person name="Rochi L."/>
            <person name="Burguener G."/>
            <person name="Darino M."/>
            <person name="Turjanski A."/>
            <person name="Kreff E."/>
            <person name="Dieguez M.J."/>
            <person name="Sacco F."/>
        </authorList>
    </citation>
    <scope>NUCLEOTIDE SEQUENCE [LARGE SCALE GENOMIC DNA]</scope>
    <source>
        <strain evidence="3 4">RO10H11247</strain>
    </source>
</reference>
<dbReference type="Proteomes" id="UP000037035">
    <property type="component" value="Unassembled WGS sequence"/>
</dbReference>
<dbReference type="InterPro" id="IPR013860">
    <property type="entry name" value="AreA_GATA"/>
</dbReference>
<feature type="compositionally biased region" description="Polar residues" evidence="1">
    <location>
        <begin position="152"/>
        <end position="177"/>
    </location>
</feature>
<feature type="region of interest" description="Disordered" evidence="1">
    <location>
        <begin position="895"/>
        <end position="923"/>
    </location>
</feature>